<dbReference type="GO" id="GO:0006637">
    <property type="term" value="P:acyl-CoA metabolic process"/>
    <property type="evidence" value="ECO:0007669"/>
    <property type="project" value="TreeGrafter"/>
</dbReference>
<dbReference type="CDD" id="cd03442">
    <property type="entry name" value="BFIT_BACH"/>
    <property type="match status" value="2"/>
</dbReference>
<dbReference type="AlphaFoldDB" id="A0AAF3FEY1"/>
<evidence type="ECO:0000259" key="5">
    <source>
        <dbReference type="PROSITE" id="PS51770"/>
    </source>
</evidence>
<dbReference type="InterPro" id="IPR029069">
    <property type="entry name" value="HotDog_dom_sf"/>
</dbReference>
<dbReference type="PANTHER" id="PTHR12655">
    <property type="entry name" value="ACYL-COA THIOESTERASE"/>
    <property type="match status" value="1"/>
</dbReference>
<dbReference type="Proteomes" id="UP000887575">
    <property type="component" value="Unassembled WGS sequence"/>
</dbReference>
<organism evidence="6 7">
    <name type="scientific">Mesorhabditis belari</name>
    <dbReference type="NCBI Taxonomy" id="2138241"/>
    <lineage>
        <taxon>Eukaryota</taxon>
        <taxon>Metazoa</taxon>
        <taxon>Ecdysozoa</taxon>
        <taxon>Nematoda</taxon>
        <taxon>Chromadorea</taxon>
        <taxon>Rhabditida</taxon>
        <taxon>Rhabditina</taxon>
        <taxon>Rhabditomorpha</taxon>
        <taxon>Rhabditoidea</taxon>
        <taxon>Rhabditidae</taxon>
        <taxon>Mesorhabditinae</taxon>
        <taxon>Mesorhabditis</taxon>
    </lineage>
</organism>
<evidence type="ECO:0000313" key="6">
    <source>
        <dbReference type="Proteomes" id="UP000887575"/>
    </source>
</evidence>
<evidence type="ECO:0000256" key="2">
    <source>
        <dbReference type="ARBA" id="ARBA00022737"/>
    </source>
</evidence>
<dbReference type="PROSITE" id="PS51770">
    <property type="entry name" value="HOTDOG_ACOT"/>
    <property type="match status" value="1"/>
</dbReference>
<evidence type="ECO:0000256" key="1">
    <source>
        <dbReference type="ARBA" id="ARBA00010458"/>
    </source>
</evidence>
<accession>A0AAF3FEY1</accession>
<evidence type="ECO:0000256" key="3">
    <source>
        <dbReference type="ARBA" id="ARBA00022801"/>
    </source>
</evidence>
<keyword evidence="6" id="KW-1185">Reference proteome</keyword>
<feature type="domain" description="HotDog ACOT-type" evidence="5">
    <location>
        <begin position="274"/>
        <end position="386"/>
    </location>
</feature>
<proteinExistence type="inferred from homology"/>
<dbReference type="Gene3D" id="3.10.129.10">
    <property type="entry name" value="Hotdog Thioesterase"/>
    <property type="match status" value="2"/>
</dbReference>
<name>A0AAF3FEY1_9BILA</name>
<dbReference type="PANTHER" id="PTHR12655:SF0">
    <property type="entry name" value="ACYL-COENZYME A THIOESTERASE 9, MITOCHONDRIAL"/>
    <property type="match status" value="1"/>
</dbReference>
<keyword evidence="2" id="KW-0677">Repeat</keyword>
<sequence length="692" mass="79759">MISSVMKSRCLWALARRASSNTTTAPILTHKETVELLYKQVNDALQIPAPKNIHEIQLEPRKMVDSYARVAVRLSGSGEERRRYLTGKGTVRMGRLLEDLDHYAVWLCYLHNRADINQVDSPPSLPRSIVTGCVDRIGYHGVLGDRDLILDGNVSWVGRSSMETTMRVFQADEDNHLKQILKANFVLVSRDATDLSRAMPVHPLMACTPDEAAILHQGAEANNERKYKEKKSLLKVPPRADEWTALHQLFLNNLNQTNSGNYTVALKPGHCWMKDSEMRNTELCFPEFQNIYGKVFGGFLMREAVELAFICAKYFSKGPVSLVSTDDILFREAVNIGDLIQFTARVVYTEKHFMQLRIYAETCDEDFNETKMTNEFSFTFRADDAKIVPKVIPDDYGAGMLYLNGKRNFEKTVNYLQRCCYWRIVRMEGQETSSSETHLDFAVLPDVPLLWVLDYLPGLQIEKCRGISRLFHGRIDMNRKSLPTVQVEPTVFITIFFKDRKPCWRKYGAAPLKKALKRFDHMFPRMSVESLHLELEYFDDTTFHQLLKRFEDFNLRGENTPLTSSFWQDKCIRDCRELCIGAKNLCFDDQVLLNFASLNYMLGRTACTFNGIASFLNEWKAGTREVTKIRLWVQSDLNIRAFFAMLSWNVEIATSVRRDDLFEYRTVITNSLGNSSSYGSRKSRTRRNFVLR</sequence>
<keyword evidence="3" id="KW-0378">Hydrolase</keyword>
<protein>
    <recommendedName>
        <fullName evidence="5">HotDog ACOT-type domain-containing protein</fullName>
    </recommendedName>
</protein>
<reference evidence="7" key="1">
    <citation type="submission" date="2024-02" db="UniProtKB">
        <authorList>
            <consortium name="WormBaseParasite"/>
        </authorList>
    </citation>
    <scope>IDENTIFICATION</scope>
</reference>
<dbReference type="SUPFAM" id="SSF54637">
    <property type="entry name" value="Thioesterase/thiol ester dehydrase-isomerase"/>
    <property type="match status" value="2"/>
</dbReference>
<keyword evidence="4" id="KW-0809">Transit peptide</keyword>
<evidence type="ECO:0000313" key="7">
    <source>
        <dbReference type="WBParaSite" id="MBELARI_LOCUS5588"/>
    </source>
</evidence>
<dbReference type="WBParaSite" id="MBELARI_LOCUS5588">
    <property type="protein sequence ID" value="MBELARI_LOCUS5588"/>
    <property type="gene ID" value="MBELARI_LOCUS5588"/>
</dbReference>
<dbReference type="InterPro" id="IPR033120">
    <property type="entry name" value="HOTDOG_ACOT"/>
</dbReference>
<dbReference type="GO" id="GO:0005739">
    <property type="term" value="C:mitochondrion"/>
    <property type="evidence" value="ECO:0007669"/>
    <property type="project" value="TreeGrafter"/>
</dbReference>
<comment type="similarity">
    <text evidence="1">Belongs to the acyl coenzyme A hydrolase family.</text>
</comment>
<dbReference type="GO" id="GO:0047617">
    <property type="term" value="F:fatty acyl-CoA hydrolase activity"/>
    <property type="evidence" value="ECO:0007669"/>
    <property type="project" value="TreeGrafter"/>
</dbReference>
<evidence type="ECO:0000256" key="4">
    <source>
        <dbReference type="ARBA" id="ARBA00022946"/>
    </source>
</evidence>